<dbReference type="InterPro" id="IPR025348">
    <property type="entry name" value="DUF4252"/>
</dbReference>
<keyword evidence="1" id="KW-0732">Signal</keyword>
<accession>A0A9D1V094</accession>
<protein>
    <submittedName>
        <fullName evidence="2">DUF4252 domain-containing protein</fullName>
    </submittedName>
</protein>
<comment type="caution">
    <text evidence="2">The sequence shown here is derived from an EMBL/GenBank/DDBJ whole genome shotgun (WGS) entry which is preliminary data.</text>
</comment>
<dbReference type="EMBL" id="DXFT01000122">
    <property type="protein sequence ID" value="HIX03720.1"/>
    <property type="molecule type" value="Genomic_DNA"/>
</dbReference>
<reference evidence="2" key="1">
    <citation type="journal article" date="2021" name="PeerJ">
        <title>Extensive microbial diversity within the chicken gut microbiome revealed by metagenomics and culture.</title>
        <authorList>
            <person name="Gilroy R."/>
            <person name="Ravi A."/>
            <person name="Getino M."/>
            <person name="Pursley I."/>
            <person name="Horton D.L."/>
            <person name="Alikhan N.F."/>
            <person name="Baker D."/>
            <person name="Gharbi K."/>
            <person name="Hall N."/>
            <person name="Watson M."/>
            <person name="Adriaenssens E.M."/>
            <person name="Foster-Nyarko E."/>
            <person name="Jarju S."/>
            <person name="Secka A."/>
            <person name="Antonio M."/>
            <person name="Oren A."/>
            <person name="Chaudhuri R.R."/>
            <person name="La Ragione R."/>
            <person name="Hildebrand F."/>
            <person name="Pallen M.J."/>
        </authorList>
    </citation>
    <scope>NUCLEOTIDE SEQUENCE</scope>
    <source>
        <strain evidence="2">23274</strain>
    </source>
</reference>
<organism evidence="2 3">
    <name type="scientific">Candidatus Odoribacter faecigallinarum</name>
    <dbReference type="NCBI Taxonomy" id="2838706"/>
    <lineage>
        <taxon>Bacteria</taxon>
        <taxon>Pseudomonadati</taxon>
        <taxon>Bacteroidota</taxon>
        <taxon>Bacteroidia</taxon>
        <taxon>Bacteroidales</taxon>
        <taxon>Odoribacteraceae</taxon>
        <taxon>Odoribacter</taxon>
    </lineage>
</organism>
<feature type="signal peptide" evidence="1">
    <location>
        <begin position="1"/>
        <end position="20"/>
    </location>
</feature>
<reference evidence="2" key="2">
    <citation type="submission" date="2021-04" db="EMBL/GenBank/DDBJ databases">
        <authorList>
            <person name="Gilroy R."/>
        </authorList>
    </citation>
    <scope>NUCLEOTIDE SEQUENCE</scope>
    <source>
        <strain evidence="2">23274</strain>
    </source>
</reference>
<dbReference type="Proteomes" id="UP000824202">
    <property type="component" value="Unassembled WGS sequence"/>
</dbReference>
<gene>
    <name evidence="2" type="ORF">H9863_06345</name>
</gene>
<dbReference type="Pfam" id="PF14060">
    <property type="entry name" value="DUF4252"/>
    <property type="match status" value="1"/>
</dbReference>
<name>A0A9D1V094_9BACT</name>
<evidence type="ECO:0000313" key="3">
    <source>
        <dbReference type="Proteomes" id="UP000824202"/>
    </source>
</evidence>
<evidence type="ECO:0000256" key="1">
    <source>
        <dbReference type="SAM" id="SignalP"/>
    </source>
</evidence>
<proteinExistence type="predicted"/>
<evidence type="ECO:0000313" key="2">
    <source>
        <dbReference type="EMBL" id="HIX03720.1"/>
    </source>
</evidence>
<dbReference type="AlphaFoldDB" id="A0A9D1V094"/>
<sequence>MKKLITLTCMAILLHFGAAAQLGKQMAKYHEKDGVTVTQLDRSLYGLYQNNNLTPDAAAMLQKLDEVNILNIDLNACKPELGEKITSQFRGLLSNDGKYRLVKSHQNAGNKQLIYTASQDGKISDLVVWNQNPAQVDIIELRGDIELDKIASLSRILNIDGLYSLALLSNGNEEYLESQAMGQSLQNLLGGFFDGMDDDFFADMRERFNNLAGSMNLDSTFSQMLGGFPAQWGMPGGFSSSQISEETFRSLDGNGNVVSNSVQITEENGKTKLKIDSKNSDITYIIDGNQAPKDNVQMPEKIRNVNLIPSREDIRKSYLFVTSETPLGTFRSFKDGILTFQYDNQEYQYNLDKADSPLLVIDGRLSSGFSIDPASILQIRPITQIEKEVGYYPEAQVIINTK</sequence>
<feature type="chain" id="PRO_5039567380" evidence="1">
    <location>
        <begin position="21"/>
        <end position="402"/>
    </location>
</feature>